<feature type="binding site" evidence="7">
    <location>
        <position position="326"/>
    </location>
    <ligand>
        <name>a divalent metal cation</name>
        <dbReference type="ChEBI" id="CHEBI:60240"/>
    </ligand>
</feature>
<feature type="domain" description="Malic enzyme N-terminal" evidence="10">
    <location>
        <begin position="158"/>
        <end position="340"/>
    </location>
</feature>
<dbReference type="CDD" id="cd05312">
    <property type="entry name" value="NAD_bind_1_malic_enz"/>
    <property type="match status" value="1"/>
</dbReference>
<dbReference type="SMART" id="SM01274">
    <property type="entry name" value="malic"/>
    <property type="match status" value="1"/>
</dbReference>
<comment type="similarity">
    <text evidence="2 8">Belongs to the malic enzymes family.</text>
</comment>
<comment type="cofactor">
    <cofactor evidence="1">
        <name>Mn(2+)</name>
        <dbReference type="ChEBI" id="CHEBI:29035"/>
    </cofactor>
</comment>
<sequence length="663" mass="73538">MINTKTSYIVSKASKQSYSSILQLRLYSKSTKPNNATTTRDTSFTSSLQRNNFNLSSNIIDNTNNTTTSYLFQGVKSQRNKLTVDGPIECPLSGTYLLNSPLFNKGTAFTEQERADFKLNGLLPPQINTLDEQLERAYKQLCTLKTSIAKNDFMTNLRVTNKTLYFALVKKHIKELVPIIYTPTEGDAIATYSNRFRKTEGVFLDITEPDSIEERLAAYGGEAKDIDYIVVSDAEGILGIGDQGVGGVRISISKMALMTLCGGIHPGRVLPVVLDVGTNNKKLARDELYLGNRFSRIRGQQYDQFVEKFITAVKKLYPHAVLHFEDFGVKNARRILDKYRHEVPCFNDDIQGTGAVVMASLIAALKHTHRELKDTKVIVFGAGSAGLGIADQIVSHMVTRGVPIEEARSKIYLMDRRGLILQSYKEGSTAQQHVYAKPDKDWVGVDTKSLFEIVSNVKPTCLVGCSTKAGAFTKEIIQEMYKHNPRPIVFPLSNPTRLHEAVPEDLMKWTNNDALVATGSPFEPVNGYRISQNNNCYSFPGIGLGAVLSRASYISDRMISAAVDELASLSNLREGDSTPGLLPGLEVITHTSSRIAAAVILEALDEGVATIENELDPANPGQNVKVPRDFEACVEWVKNQMWEPIYRPLVKVKYDPKVHTNQI</sequence>
<keyword evidence="12" id="KW-1185">Reference proteome</keyword>
<evidence type="ECO:0000313" key="12">
    <source>
        <dbReference type="Proteomes" id="UP001306508"/>
    </source>
</evidence>
<proteinExistence type="inferred from homology"/>
<dbReference type="SUPFAM" id="SSF51735">
    <property type="entry name" value="NAD(P)-binding Rossmann-fold domains"/>
    <property type="match status" value="1"/>
</dbReference>
<dbReference type="InterPro" id="IPR001891">
    <property type="entry name" value="Malic_OxRdtase"/>
</dbReference>
<dbReference type="InterPro" id="IPR036291">
    <property type="entry name" value="NAD(P)-bd_dom_sf"/>
</dbReference>
<dbReference type="NCBIfam" id="NF010052">
    <property type="entry name" value="PRK13529.1"/>
    <property type="match status" value="1"/>
</dbReference>
<evidence type="ECO:0000256" key="7">
    <source>
        <dbReference type="PIRSR" id="PIRSR000106-3"/>
    </source>
</evidence>
<evidence type="ECO:0000256" key="3">
    <source>
        <dbReference type="ARBA" id="ARBA00022723"/>
    </source>
</evidence>
<dbReference type="EMBL" id="JAWIZZ010000053">
    <property type="protein sequence ID" value="KAK5778484.1"/>
    <property type="molecule type" value="Genomic_DNA"/>
</dbReference>
<dbReference type="InterPro" id="IPR015884">
    <property type="entry name" value="Malic_enzyme_CS"/>
</dbReference>
<dbReference type="InterPro" id="IPR012302">
    <property type="entry name" value="Malic_NAD-bd"/>
</dbReference>
<evidence type="ECO:0000313" key="11">
    <source>
        <dbReference type="EMBL" id="KAK5778484.1"/>
    </source>
</evidence>
<dbReference type="Pfam" id="PF00390">
    <property type="entry name" value="malic"/>
    <property type="match status" value="1"/>
</dbReference>
<feature type="binding site" evidence="7">
    <location>
        <position position="349"/>
    </location>
    <ligand>
        <name>a divalent metal cation</name>
        <dbReference type="ChEBI" id="CHEBI:60240"/>
    </ligand>
</feature>
<dbReference type="InterPro" id="IPR037062">
    <property type="entry name" value="Malic_N_dom_sf"/>
</dbReference>
<dbReference type="GO" id="GO:0005739">
    <property type="term" value="C:mitochondrion"/>
    <property type="evidence" value="ECO:0007669"/>
    <property type="project" value="TreeGrafter"/>
</dbReference>
<dbReference type="PROSITE" id="PS00331">
    <property type="entry name" value="MALIC_ENZYMES"/>
    <property type="match status" value="1"/>
</dbReference>
<dbReference type="AlphaFoldDB" id="A0AAN7ZRR4"/>
<dbReference type="PRINTS" id="PR00072">
    <property type="entry name" value="MALOXRDTASE"/>
</dbReference>
<evidence type="ECO:0000259" key="9">
    <source>
        <dbReference type="SMART" id="SM00919"/>
    </source>
</evidence>
<reference evidence="12" key="1">
    <citation type="submission" date="2023-07" db="EMBL/GenBank/DDBJ databases">
        <title>A draft genome of Kazachstania heterogenica Y-27499.</title>
        <authorList>
            <person name="Donic C."/>
            <person name="Kralova J.S."/>
            <person name="Fidel L."/>
            <person name="Ben-Dor S."/>
            <person name="Jung S."/>
        </authorList>
    </citation>
    <scope>NUCLEOTIDE SEQUENCE [LARGE SCALE GENOMIC DNA]</scope>
    <source>
        <strain evidence="12">Y27499</strain>
    </source>
</reference>
<feature type="active site" description="Proton acceptor" evidence="5">
    <location>
        <position position="254"/>
    </location>
</feature>
<evidence type="ECO:0000256" key="4">
    <source>
        <dbReference type="ARBA" id="ARBA00023027"/>
    </source>
</evidence>
<evidence type="ECO:0000256" key="2">
    <source>
        <dbReference type="ARBA" id="ARBA00008785"/>
    </source>
</evidence>
<evidence type="ECO:0000256" key="1">
    <source>
        <dbReference type="ARBA" id="ARBA00001936"/>
    </source>
</evidence>
<dbReference type="GO" id="GO:0004471">
    <property type="term" value="F:malate dehydrogenase (decarboxylating) (NAD+) activity"/>
    <property type="evidence" value="ECO:0007669"/>
    <property type="project" value="TreeGrafter"/>
</dbReference>
<feature type="domain" description="Malic enzyme NAD-binding" evidence="9">
    <location>
        <begin position="350"/>
        <end position="604"/>
    </location>
</feature>
<evidence type="ECO:0000259" key="10">
    <source>
        <dbReference type="SMART" id="SM01274"/>
    </source>
</evidence>
<dbReference type="InterPro" id="IPR046346">
    <property type="entry name" value="Aminoacid_DH-like_N_sf"/>
</dbReference>
<dbReference type="Gene3D" id="3.40.50.10380">
    <property type="entry name" value="Malic enzyme, N-terminal domain"/>
    <property type="match status" value="1"/>
</dbReference>
<accession>A0AAN7ZRR4</accession>
<keyword evidence="3 7" id="KW-0479">Metal-binding</keyword>
<dbReference type="SUPFAM" id="SSF53223">
    <property type="entry name" value="Aminoacid dehydrogenase-like, N-terminal domain"/>
    <property type="match status" value="1"/>
</dbReference>
<evidence type="ECO:0000256" key="8">
    <source>
        <dbReference type="RuleBase" id="RU003426"/>
    </source>
</evidence>
<dbReference type="Proteomes" id="UP001306508">
    <property type="component" value="Unassembled WGS sequence"/>
</dbReference>
<name>A0AAN7ZRR4_9SACH</name>
<dbReference type="PANTHER" id="PTHR23406:SF34">
    <property type="entry name" value="NAD-DEPENDENT MALIC ENZYME, MITOCHONDRIAL"/>
    <property type="match status" value="1"/>
</dbReference>
<gene>
    <name evidence="11" type="ORF">RI543_004150</name>
</gene>
<comment type="cofactor">
    <cofactor evidence="7">
        <name>Mg(2+)</name>
        <dbReference type="ChEBI" id="CHEBI:18420"/>
    </cofactor>
    <cofactor evidence="7">
        <name>Mn(2+)</name>
        <dbReference type="ChEBI" id="CHEBI:29035"/>
    </cofactor>
    <text evidence="7">Divalent metal cations. Prefers magnesium or manganese.</text>
</comment>
<feature type="binding site" evidence="7">
    <location>
        <position position="325"/>
    </location>
    <ligand>
        <name>a divalent metal cation</name>
        <dbReference type="ChEBI" id="CHEBI:60240"/>
    </ligand>
</feature>
<dbReference type="InterPro" id="IPR012301">
    <property type="entry name" value="Malic_N_dom"/>
</dbReference>
<keyword evidence="8" id="KW-0560">Oxidoreductase</keyword>
<dbReference type="GO" id="GO:0005829">
    <property type="term" value="C:cytosol"/>
    <property type="evidence" value="ECO:0007669"/>
    <property type="project" value="TreeGrafter"/>
</dbReference>
<keyword evidence="4" id="KW-0520">NAD</keyword>
<dbReference type="Gene3D" id="3.40.50.720">
    <property type="entry name" value="NAD(P)-binding Rossmann-like Domain"/>
    <property type="match status" value="1"/>
</dbReference>
<evidence type="ECO:0000256" key="6">
    <source>
        <dbReference type="PIRSR" id="PIRSR000106-2"/>
    </source>
</evidence>
<comment type="caution">
    <text evidence="11">The sequence shown here is derived from an EMBL/GenBank/DDBJ whole genome shotgun (WGS) entry which is preliminary data.</text>
</comment>
<feature type="active site" description="Proton donor" evidence="5">
    <location>
        <position position="181"/>
    </location>
</feature>
<protein>
    <recommendedName>
        <fullName evidence="8">Malic enzyme</fullName>
    </recommendedName>
</protein>
<dbReference type="FunFam" id="3.40.50.10380:FF:000001">
    <property type="entry name" value="NAD-dependent malic enzyme"/>
    <property type="match status" value="1"/>
</dbReference>
<organism evidence="11 12">
    <name type="scientific">Arxiozyma heterogenica</name>
    <dbReference type="NCBI Taxonomy" id="278026"/>
    <lineage>
        <taxon>Eukaryota</taxon>
        <taxon>Fungi</taxon>
        <taxon>Dikarya</taxon>
        <taxon>Ascomycota</taxon>
        <taxon>Saccharomycotina</taxon>
        <taxon>Saccharomycetes</taxon>
        <taxon>Saccharomycetales</taxon>
        <taxon>Saccharomycetaceae</taxon>
        <taxon>Arxiozyma</taxon>
    </lineage>
</organism>
<dbReference type="Pfam" id="PF03949">
    <property type="entry name" value="Malic_M"/>
    <property type="match status" value="1"/>
</dbReference>
<dbReference type="GO" id="GO:0051287">
    <property type="term" value="F:NAD binding"/>
    <property type="evidence" value="ECO:0007669"/>
    <property type="project" value="InterPro"/>
</dbReference>
<feature type="binding site" evidence="6">
    <location>
        <position position="494"/>
    </location>
    <ligand>
        <name>(S)-malate</name>
        <dbReference type="ChEBI" id="CHEBI:15589"/>
    </ligand>
</feature>
<dbReference type="SMART" id="SM00919">
    <property type="entry name" value="Malic_M"/>
    <property type="match status" value="1"/>
</dbReference>
<dbReference type="PANTHER" id="PTHR23406">
    <property type="entry name" value="MALIC ENZYME-RELATED"/>
    <property type="match status" value="1"/>
</dbReference>
<dbReference type="GO" id="GO:0046872">
    <property type="term" value="F:metal ion binding"/>
    <property type="evidence" value="ECO:0007669"/>
    <property type="project" value="UniProtKB-KW"/>
</dbReference>
<feature type="binding site" evidence="6">
    <location>
        <position position="534"/>
    </location>
    <ligand>
        <name>(S)-malate</name>
        <dbReference type="ChEBI" id="CHEBI:15589"/>
    </ligand>
</feature>
<dbReference type="PIRSF" id="PIRSF000106">
    <property type="entry name" value="ME"/>
    <property type="match status" value="1"/>
</dbReference>
<evidence type="ECO:0000256" key="5">
    <source>
        <dbReference type="PIRSR" id="PIRSR000106-1"/>
    </source>
</evidence>
<dbReference type="GO" id="GO:0006108">
    <property type="term" value="P:malate metabolic process"/>
    <property type="evidence" value="ECO:0007669"/>
    <property type="project" value="TreeGrafter"/>
</dbReference>